<gene>
    <name evidence="4" type="ORF">ROJ8625_02421</name>
</gene>
<dbReference type="InterPro" id="IPR023614">
    <property type="entry name" value="Porin_dom_sf"/>
</dbReference>
<evidence type="ECO:0000313" key="4">
    <source>
        <dbReference type="EMBL" id="SLN49216.1"/>
    </source>
</evidence>
<sequence>MKRILVITTALAATATAGFAAGPTETYQEPTVQQPIVPADPAPLYDFSGFSLGGQLGYGNIETEDPDLEGDGATYGVRGYYDYDLGNVIVGGGLQYDATDIDLDDAATADGVLRAGPRVGYDLGRTMVYGQGGYAKAFTDEDAVGDSNGYYVGLGTETFLTESITAGAEVNYHEFSDFDADDLEADATTASVTLNYRF</sequence>
<protein>
    <recommendedName>
        <fullName evidence="3">Outer membrane protein beta-barrel domain-containing protein</fullName>
    </recommendedName>
</protein>
<dbReference type="InterPro" id="IPR027385">
    <property type="entry name" value="Beta-barrel_OMP"/>
</dbReference>
<accession>A0A1X6ZEZ5</accession>
<keyword evidence="5" id="KW-1185">Reference proteome</keyword>
<feature type="signal peptide" evidence="2">
    <location>
        <begin position="1"/>
        <end position="20"/>
    </location>
</feature>
<name>A0A1X6ZEZ5_9RHOB</name>
<proteinExistence type="predicted"/>
<keyword evidence="1 2" id="KW-0732">Signal</keyword>
<evidence type="ECO:0000259" key="3">
    <source>
        <dbReference type="Pfam" id="PF13505"/>
    </source>
</evidence>
<dbReference type="Gene3D" id="2.40.160.10">
    <property type="entry name" value="Porin"/>
    <property type="match status" value="1"/>
</dbReference>
<dbReference type="RefSeq" id="WP_085792114.1">
    <property type="nucleotide sequence ID" value="NZ_FWFK01000004.1"/>
</dbReference>
<dbReference type="EMBL" id="FWFK01000004">
    <property type="protein sequence ID" value="SLN49216.1"/>
    <property type="molecule type" value="Genomic_DNA"/>
</dbReference>
<dbReference type="InterPro" id="IPR011250">
    <property type="entry name" value="OMP/PagP_B-barrel"/>
</dbReference>
<dbReference type="Proteomes" id="UP000193570">
    <property type="component" value="Unassembled WGS sequence"/>
</dbReference>
<evidence type="ECO:0000313" key="5">
    <source>
        <dbReference type="Proteomes" id="UP000193570"/>
    </source>
</evidence>
<dbReference type="SUPFAM" id="SSF56925">
    <property type="entry name" value="OMPA-like"/>
    <property type="match status" value="1"/>
</dbReference>
<reference evidence="4 5" key="1">
    <citation type="submission" date="2017-03" db="EMBL/GenBank/DDBJ databases">
        <authorList>
            <person name="Afonso C.L."/>
            <person name="Miller P.J."/>
            <person name="Scott M.A."/>
            <person name="Spackman E."/>
            <person name="Goraichik I."/>
            <person name="Dimitrov K.M."/>
            <person name="Suarez D.L."/>
            <person name="Swayne D.E."/>
        </authorList>
    </citation>
    <scope>NUCLEOTIDE SEQUENCE [LARGE SCALE GENOMIC DNA]</scope>
    <source>
        <strain evidence="4 5">CECT 8625</strain>
    </source>
</reference>
<organism evidence="4 5">
    <name type="scientific">Roseivivax jejudonensis</name>
    <dbReference type="NCBI Taxonomy" id="1529041"/>
    <lineage>
        <taxon>Bacteria</taxon>
        <taxon>Pseudomonadati</taxon>
        <taxon>Pseudomonadota</taxon>
        <taxon>Alphaproteobacteria</taxon>
        <taxon>Rhodobacterales</taxon>
        <taxon>Roseobacteraceae</taxon>
        <taxon>Roseivivax</taxon>
    </lineage>
</organism>
<feature type="chain" id="PRO_5012462710" description="Outer membrane protein beta-barrel domain-containing protein" evidence="2">
    <location>
        <begin position="21"/>
        <end position="198"/>
    </location>
</feature>
<feature type="domain" description="Outer membrane protein beta-barrel" evidence="3">
    <location>
        <begin position="42"/>
        <end position="198"/>
    </location>
</feature>
<dbReference type="AlphaFoldDB" id="A0A1X6ZEZ5"/>
<dbReference type="Pfam" id="PF13505">
    <property type="entry name" value="OMP_b-brl"/>
    <property type="match status" value="1"/>
</dbReference>
<evidence type="ECO:0000256" key="1">
    <source>
        <dbReference type="ARBA" id="ARBA00022729"/>
    </source>
</evidence>
<evidence type="ECO:0000256" key="2">
    <source>
        <dbReference type="SAM" id="SignalP"/>
    </source>
</evidence>
<dbReference type="OrthoDB" id="268975at2"/>